<dbReference type="eggNOG" id="COG0446">
    <property type="taxonomic scope" value="Bacteria"/>
</dbReference>
<dbReference type="Gene3D" id="1.25.40.390">
    <property type="match status" value="1"/>
</dbReference>
<dbReference type="STRING" id="649349.Lbys_2312"/>
<reference evidence="8 9" key="2">
    <citation type="journal article" date="2011" name="Stand. Genomic Sci.">
        <title>Complete genome sequence of Leadbetterella byssophila type strain (4M15).</title>
        <authorList>
            <person name="Abt B."/>
            <person name="Teshima H."/>
            <person name="Lucas S."/>
            <person name="Lapidus A."/>
            <person name="Del Rio T.G."/>
            <person name="Nolan M."/>
            <person name="Tice H."/>
            <person name="Cheng J.F."/>
            <person name="Pitluck S."/>
            <person name="Liolios K."/>
            <person name="Pagani I."/>
            <person name="Ivanova N."/>
            <person name="Mavromatis K."/>
            <person name="Pati A."/>
            <person name="Tapia R."/>
            <person name="Han C."/>
            <person name="Goodwin L."/>
            <person name="Chen A."/>
            <person name="Palaniappan K."/>
            <person name="Land M."/>
            <person name="Hauser L."/>
            <person name="Chang Y.J."/>
            <person name="Jeffries C.D."/>
            <person name="Rohde M."/>
            <person name="Goker M."/>
            <person name="Tindall B.J."/>
            <person name="Detter J.C."/>
            <person name="Woyke T."/>
            <person name="Bristow J."/>
            <person name="Eisen J.A."/>
            <person name="Markowitz V."/>
            <person name="Hugenholtz P."/>
            <person name="Klenk H.P."/>
            <person name="Kyrpides N.C."/>
        </authorList>
    </citation>
    <scope>NUCLEOTIDE SEQUENCE [LARGE SCALE GENOMIC DNA]</scope>
    <source>
        <strain evidence="9">DSM 17132 / JCM 16389 / KACC 11308 / NBRC 106382 / 4M15</strain>
    </source>
</reference>
<keyword evidence="3" id="KW-0732">Signal</keyword>
<dbReference type="InterPro" id="IPR011990">
    <property type="entry name" value="TPR-like_helical_dom_sf"/>
</dbReference>
<evidence type="ECO:0000259" key="7">
    <source>
        <dbReference type="Pfam" id="PF14322"/>
    </source>
</evidence>
<keyword evidence="9" id="KW-1185">Reference proteome</keyword>
<evidence type="ECO:0000256" key="1">
    <source>
        <dbReference type="ARBA" id="ARBA00004442"/>
    </source>
</evidence>
<proteinExistence type="inferred from homology"/>
<dbReference type="OrthoDB" id="9783641at2"/>
<dbReference type="EMBL" id="CP002305">
    <property type="protein sequence ID" value="ADQ17988.1"/>
    <property type="molecule type" value="Genomic_DNA"/>
</dbReference>
<dbReference type="InterPro" id="IPR012944">
    <property type="entry name" value="SusD_RagB_dom"/>
</dbReference>
<evidence type="ECO:0000256" key="5">
    <source>
        <dbReference type="ARBA" id="ARBA00023237"/>
    </source>
</evidence>
<dbReference type="RefSeq" id="WP_013409029.1">
    <property type="nucleotide sequence ID" value="NC_014655.1"/>
</dbReference>
<evidence type="ECO:0000259" key="6">
    <source>
        <dbReference type="Pfam" id="PF07980"/>
    </source>
</evidence>
<dbReference type="PROSITE" id="PS51257">
    <property type="entry name" value="PROKAR_LIPOPROTEIN"/>
    <property type="match status" value="1"/>
</dbReference>
<dbReference type="KEGG" id="lby:Lbys_2312"/>
<accession>E4RWB5</accession>
<evidence type="ECO:0000256" key="2">
    <source>
        <dbReference type="ARBA" id="ARBA00006275"/>
    </source>
</evidence>
<organism evidence="8 9">
    <name type="scientific">Leadbetterella byssophila (strain DSM 17132 / JCM 16389 / KACC 11308 / NBRC 106382 / 4M15)</name>
    <dbReference type="NCBI Taxonomy" id="649349"/>
    <lineage>
        <taxon>Bacteria</taxon>
        <taxon>Pseudomonadati</taxon>
        <taxon>Bacteroidota</taxon>
        <taxon>Cytophagia</taxon>
        <taxon>Cytophagales</taxon>
        <taxon>Leadbetterellaceae</taxon>
        <taxon>Leadbetterella</taxon>
    </lineage>
</organism>
<evidence type="ECO:0000313" key="9">
    <source>
        <dbReference type="Proteomes" id="UP000007435"/>
    </source>
</evidence>
<keyword evidence="4" id="KW-0472">Membrane</keyword>
<sequence length="488" mass="55053">MKKIIRILSIGVLMASCTDLTENTYDVIPTEKFGSTPAQQAALIGPLYNRVGNYWPTLFWVYPSTDEMMIPTRGGDWGDGGQHVRMYTHTWDAIQDNGRFNGIWTWCYDAITAINLQLASVNEPSTVAELRALRAFFHYIALDHFGNVIIADGVSSGNPPQSTSKQVYDFIEKELLEIYPNLSETVGGAYYTRFNKFVVDMLLAKLYLNAETYTGTPQWAKVVDYTTRIIGSGKFSLPSDFFSTFSVNNQDSPEIILATAFDKTKRTGFNIQMPVLHYRQQLEFNIGNSPWNGPCAVPEFYYSFSDDDIRKNMWMVGQRYAADGTPLYDDDIPLILNPEVPALVMPGGADTRVRGARCAKYEIQKNNPLSSQDNDFVVYRLGDAILMRAEANLRLGNTAAALTDVNVIRERAGVAPYTAAQLTLNELLAERGREMAWELHKRQDLIRFGKFNDPWRFKPASPAHTKLFPIPNDQLKLNPNLKQNPGYN</sequence>
<reference key="1">
    <citation type="submission" date="2010-11" db="EMBL/GenBank/DDBJ databases">
        <title>The complete genome of Leadbetterella byssophila DSM 17132.</title>
        <authorList>
            <consortium name="US DOE Joint Genome Institute (JGI-PGF)"/>
            <person name="Lucas S."/>
            <person name="Copeland A."/>
            <person name="Lapidus A."/>
            <person name="Glavina del Rio T."/>
            <person name="Dalin E."/>
            <person name="Tice H."/>
            <person name="Bruce D."/>
            <person name="Goodwin L."/>
            <person name="Pitluck S."/>
            <person name="Kyrpides N."/>
            <person name="Mavromatis K."/>
            <person name="Ivanova N."/>
            <person name="Teshima H."/>
            <person name="Brettin T."/>
            <person name="Detter J.C."/>
            <person name="Han C."/>
            <person name="Tapia R."/>
            <person name="Land M."/>
            <person name="Hauser L."/>
            <person name="Markowitz V."/>
            <person name="Cheng J.-F."/>
            <person name="Hugenholtz P."/>
            <person name="Woyke T."/>
            <person name="Wu D."/>
            <person name="Tindall B."/>
            <person name="Pomrenke H.G."/>
            <person name="Brambilla E."/>
            <person name="Klenk H.-P."/>
            <person name="Eisen J.A."/>
        </authorList>
    </citation>
    <scope>NUCLEOTIDE SEQUENCE [LARGE SCALE GENOMIC DNA]</scope>
    <source>
        <strain>DSM 17132</strain>
    </source>
</reference>
<feature type="domain" description="SusD-like N-terminal" evidence="7">
    <location>
        <begin position="87"/>
        <end position="208"/>
    </location>
</feature>
<dbReference type="InterPro" id="IPR033985">
    <property type="entry name" value="SusD-like_N"/>
</dbReference>
<name>E4RWB5_LEAB4</name>
<comment type="similarity">
    <text evidence="2">Belongs to the SusD family.</text>
</comment>
<protein>
    <submittedName>
        <fullName evidence="8">RagB/SusD domain protein</fullName>
    </submittedName>
</protein>
<evidence type="ECO:0000256" key="3">
    <source>
        <dbReference type="ARBA" id="ARBA00022729"/>
    </source>
</evidence>
<dbReference type="Proteomes" id="UP000007435">
    <property type="component" value="Chromosome"/>
</dbReference>
<dbReference type="Pfam" id="PF14322">
    <property type="entry name" value="SusD-like_3"/>
    <property type="match status" value="1"/>
</dbReference>
<evidence type="ECO:0000313" key="8">
    <source>
        <dbReference type="EMBL" id="ADQ17988.1"/>
    </source>
</evidence>
<dbReference type="GO" id="GO:0009279">
    <property type="term" value="C:cell outer membrane"/>
    <property type="evidence" value="ECO:0007669"/>
    <property type="project" value="UniProtKB-SubCell"/>
</dbReference>
<dbReference type="AlphaFoldDB" id="E4RWB5"/>
<dbReference type="SUPFAM" id="SSF48452">
    <property type="entry name" value="TPR-like"/>
    <property type="match status" value="1"/>
</dbReference>
<feature type="domain" description="RagB/SusD" evidence="6">
    <location>
        <begin position="363"/>
        <end position="487"/>
    </location>
</feature>
<gene>
    <name evidence="8" type="ordered locus">Lbys_2312</name>
</gene>
<comment type="subcellular location">
    <subcellularLocation>
        <location evidence="1">Cell outer membrane</location>
    </subcellularLocation>
</comment>
<dbReference type="HOGENOM" id="CLU_015553_1_2_10"/>
<dbReference type="Pfam" id="PF07980">
    <property type="entry name" value="SusD_RagB"/>
    <property type="match status" value="1"/>
</dbReference>
<evidence type="ECO:0000256" key="4">
    <source>
        <dbReference type="ARBA" id="ARBA00023136"/>
    </source>
</evidence>
<keyword evidence="5" id="KW-0998">Cell outer membrane</keyword>